<evidence type="ECO:0000313" key="4">
    <source>
        <dbReference type="Proteomes" id="UP000193900"/>
    </source>
</evidence>
<gene>
    <name evidence="3" type="ORF">ROA7023_04075</name>
</gene>
<dbReference type="InterPro" id="IPR035940">
    <property type="entry name" value="CAP_sf"/>
</dbReference>
<dbReference type="SUPFAM" id="SSF55797">
    <property type="entry name" value="PR-1-like"/>
    <property type="match status" value="1"/>
</dbReference>
<evidence type="ECO:0000313" key="3">
    <source>
        <dbReference type="EMBL" id="SLN75995.1"/>
    </source>
</evidence>
<accession>A0A1Y5TX81</accession>
<proteinExistence type="predicted"/>
<evidence type="ECO:0000256" key="1">
    <source>
        <dbReference type="SAM" id="SignalP"/>
    </source>
</evidence>
<evidence type="ECO:0000259" key="2">
    <source>
        <dbReference type="Pfam" id="PF00188"/>
    </source>
</evidence>
<dbReference type="Gene3D" id="3.40.33.10">
    <property type="entry name" value="CAP"/>
    <property type="match status" value="1"/>
</dbReference>
<dbReference type="PANTHER" id="PTHR31157">
    <property type="entry name" value="SCP DOMAIN-CONTAINING PROTEIN"/>
    <property type="match status" value="1"/>
</dbReference>
<keyword evidence="1" id="KW-0732">Signal</keyword>
<dbReference type="CDD" id="cd05379">
    <property type="entry name" value="CAP_bacterial"/>
    <property type="match status" value="1"/>
</dbReference>
<dbReference type="Proteomes" id="UP000193900">
    <property type="component" value="Unassembled WGS sequence"/>
</dbReference>
<feature type="signal peptide" evidence="1">
    <location>
        <begin position="1"/>
        <end position="20"/>
    </location>
</feature>
<sequence length="153" mass="15824">MTTRLALALSCLALAACSVAPPPTGGPSRTYVSTASASQTLAADRRNAGIAPLVRNARLDAAAQAHAEFMARTGRTSHVGAGGSRSADRARAAGYCYRALAENIAWGQSSQEAALSGWIASPGHRRHILNGTLRDFGLGNADGYWVMDLGAPC</sequence>
<protein>
    <submittedName>
        <fullName evidence="3">Cysteine-rich secretory protein family protein</fullName>
    </submittedName>
</protein>
<name>A0A1Y5TX81_9RHOB</name>
<dbReference type="AlphaFoldDB" id="A0A1Y5TX81"/>
<dbReference type="Pfam" id="PF00188">
    <property type="entry name" value="CAP"/>
    <property type="match status" value="1"/>
</dbReference>
<dbReference type="OrthoDB" id="9811255at2"/>
<feature type="chain" id="PRO_5012576862" evidence="1">
    <location>
        <begin position="21"/>
        <end position="153"/>
    </location>
</feature>
<dbReference type="PANTHER" id="PTHR31157:SF1">
    <property type="entry name" value="SCP DOMAIN-CONTAINING PROTEIN"/>
    <property type="match status" value="1"/>
</dbReference>
<feature type="domain" description="SCP" evidence="2">
    <location>
        <begin position="44"/>
        <end position="139"/>
    </location>
</feature>
<dbReference type="InterPro" id="IPR014044">
    <property type="entry name" value="CAP_dom"/>
</dbReference>
<reference evidence="3 4" key="1">
    <citation type="submission" date="2017-03" db="EMBL/GenBank/DDBJ databases">
        <authorList>
            <person name="Afonso C.L."/>
            <person name="Miller P.J."/>
            <person name="Scott M.A."/>
            <person name="Spackman E."/>
            <person name="Goraichik I."/>
            <person name="Dimitrov K.M."/>
            <person name="Suarez D.L."/>
            <person name="Swayne D.E."/>
        </authorList>
    </citation>
    <scope>NUCLEOTIDE SEQUENCE [LARGE SCALE GENOMIC DNA]</scope>
    <source>
        <strain evidence="3 4">CECT 7023</strain>
    </source>
</reference>
<dbReference type="PROSITE" id="PS51257">
    <property type="entry name" value="PROKAR_LIPOPROTEIN"/>
    <property type="match status" value="1"/>
</dbReference>
<dbReference type="EMBL" id="FWFZ01000039">
    <property type="protein sequence ID" value="SLN75995.1"/>
    <property type="molecule type" value="Genomic_DNA"/>
</dbReference>
<organism evidence="3 4">
    <name type="scientific">Roseisalinus antarcticus</name>
    <dbReference type="NCBI Taxonomy" id="254357"/>
    <lineage>
        <taxon>Bacteria</taxon>
        <taxon>Pseudomonadati</taxon>
        <taxon>Pseudomonadota</taxon>
        <taxon>Alphaproteobacteria</taxon>
        <taxon>Rhodobacterales</taxon>
        <taxon>Roseobacteraceae</taxon>
        <taxon>Roseisalinus</taxon>
    </lineage>
</organism>
<keyword evidence="4" id="KW-1185">Reference proteome</keyword>
<dbReference type="RefSeq" id="WP_085880786.1">
    <property type="nucleotide sequence ID" value="NZ_FWFZ01000039.1"/>
</dbReference>